<evidence type="ECO:0000259" key="1">
    <source>
        <dbReference type="Pfam" id="PF03732"/>
    </source>
</evidence>
<reference evidence="2" key="2">
    <citation type="submission" date="2022-01" db="EMBL/GenBank/DDBJ databases">
        <authorList>
            <person name="Yamashiro T."/>
            <person name="Shiraishi A."/>
            <person name="Satake H."/>
            <person name="Nakayama K."/>
        </authorList>
    </citation>
    <scope>NUCLEOTIDE SEQUENCE</scope>
</reference>
<name>A0ABQ5BLS3_9ASTR</name>
<sequence>MKQYLALSRENHAPGLVKPEIEGNVNIEIKSQFMRELREDTFSENKNEDANDHVYQVLNIVSLFNILRASQDAVLLRVFPFTLTGAAKRWVARLTPGAVNTWDLLKKAFIQRYCPSSKTAKRLEDIHNFKQEINKSLYQTWERYNDLLYKCPTHDINSHQKVNIFYKGLSTMNRQLLDSHGPIPGMTPTQSLTSIQTMADHSQKWHDGTSSMNISYSSNADGLAAIVSKLDNLGRDTKKLKENVHAIQMGCQICKGHYLDKECPLNEEVKKLEEVKYGEFGRSAPFNGNKRAKFHVGPSGYYTRADNRPSYVEKRPSLEELINKHPEELALRSAEMKEWFKKLQENAKINTKNQSASLKNLDVSLKILSRTRKLSYKSWKHGLIKYML</sequence>
<dbReference type="PANTHER" id="PTHR33223:SF11">
    <property type="entry name" value="ELEMENT PROTEIN, PUTATIVE-RELATED"/>
    <property type="match status" value="1"/>
</dbReference>
<gene>
    <name evidence="2" type="ORF">Tco_0874492</name>
</gene>
<accession>A0ABQ5BLS3</accession>
<comment type="caution">
    <text evidence="2">The sequence shown here is derived from an EMBL/GenBank/DDBJ whole genome shotgun (WGS) entry which is preliminary data.</text>
</comment>
<dbReference type="EMBL" id="BQNB010013423">
    <property type="protein sequence ID" value="GJT15786.1"/>
    <property type="molecule type" value="Genomic_DNA"/>
</dbReference>
<evidence type="ECO:0000313" key="2">
    <source>
        <dbReference type="EMBL" id="GJT15786.1"/>
    </source>
</evidence>
<protein>
    <recommendedName>
        <fullName evidence="1">Retrotransposon gag domain-containing protein</fullName>
    </recommendedName>
</protein>
<organism evidence="2 3">
    <name type="scientific">Tanacetum coccineum</name>
    <dbReference type="NCBI Taxonomy" id="301880"/>
    <lineage>
        <taxon>Eukaryota</taxon>
        <taxon>Viridiplantae</taxon>
        <taxon>Streptophyta</taxon>
        <taxon>Embryophyta</taxon>
        <taxon>Tracheophyta</taxon>
        <taxon>Spermatophyta</taxon>
        <taxon>Magnoliopsida</taxon>
        <taxon>eudicotyledons</taxon>
        <taxon>Gunneridae</taxon>
        <taxon>Pentapetalae</taxon>
        <taxon>asterids</taxon>
        <taxon>campanulids</taxon>
        <taxon>Asterales</taxon>
        <taxon>Asteraceae</taxon>
        <taxon>Asteroideae</taxon>
        <taxon>Anthemideae</taxon>
        <taxon>Anthemidinae</taxon>
        <taxon>Tanacetum</taxon>
    </lineage>
</organism>
<keyword evidence="3" id="KW-1185">Reference proteome</keyword>
<proteinExistence type="predicted"/>
<dbReference type="InterPro" id="IPR005162">
    <property type="entry name" value="Retrotrans_gag_dom"/>
</dbReference>
<dbReference type="Proteomes" id="UP001151760">
    <property type="component" value="Unassembled WGS sequence"/>
</dbReference>
<evidence type="ECO:0000313" key="3">
    <source>
        <dbReference type="Proteomes" id="UP001151760"/>
    </source>
</evidence>
<reference evidence="2" key="1">
    <citation type="journal article" date="2022" name="Int. J. Mol. Sci.">
        <title>Draft Genome of Tanacetum Coccineum: Genomic Comparison of Closely Related Tanacetum-Family Plants.</title>
        <authorList>
            <person name="Yamashiro T."/>
            <person name="Shiraishi A."/>
            <person name="Nakayama K."/>
            <person name="Satake H."/>
        </authorList>
    </citation>
    <scope>NUCLEOTIDE SEQUENCE</scope>
</reference>
<dbReference type="PANTHER" id="PTHR33223">
    <property type="entry name" value="CCHC-TYPE DOMAIN-CONTAINING PROTEIN"/>
    <property type="match status" value="1"/>
</dbReference>
<feature type="domain" description="Retrotransposon gag" evidence="1">
    <location>
        <begin position="78"/>
        <end position="170"/>
    </location>
</feature>
<dbReference type="Pfam" id="PF03732">
    <property type="entry name" value="Retrotrans_gag"/>
    <property type="match status" value="1"/>
</dbReference>